<name>A0A1R1YIY2_9FUNG</name>
<comment type="caution">
    <text evidence="1">The sequence shown here is derived from an EMBL/GenBank/DDBJ whole genome shotgun (WGS) entry which is preliminary data.</text>
</comment>
<gene>
    <name evidence="1" type="ORF">AYI69_g3705</name>
</gene>
<reference evidence="2" key="1">
    <citation type="submission" date="2017-01" db="EMBL/GenBank/DDBJ databases">
        <authorList>
            <person name="Wang Y."/>
            <person name="White M."/>
            <person name="Kvist S."/>
            <person name="Moncalvo J.-M."/>
        </authorList>
    </citation>
    <scope>NUCLEOTIDE SEQUENCE [LARGE SCALE GENOMIC DNA]</scope>
    <source>
        <strain evidence="2">ID-206-W2</strain>
    </source>
</reference>
<accession>A0A1R1YIY2</accession>
<dbReference type="AlphaFoldDB" id="A0A1R1YIY2"/>
<dbReference type="EMBL" id="LSSM01001305">
    <property type="protein sequence ID" value="OMJ26879.1"/>
    <property type="molecule type" value="Genomic_DNA"/>
</dbReference>
<organism evidence="1 2">
    <name type="scientific">Smittium culicis</name>
    <dbReference type="NCBI Taxonomy" id="133412"/>
    <lineage>
        <taxon>Eukaryota</taxon>
        <taxon>Fungi</taxon>
        <taxon>Fungi incertae sedis</taxon>
        <taxon>Zoopagomycota</taxon>
        <taxon>Kickxellomycotina</taxon>
        <taxon>Harpellomycetes</taxon>
        <taxon>Harpellales</taxon>
        <taxon>Legeriomycetaceae</taxon>
        <taxon>Smittium</taxon>
    </lineage>
</organism>
<sequence length="80" mass="9157">MFTQARFEKRQQGLNLTDRAVQVNPIHSKTLIDKSKLSKLNVSKKATKTSRIRLFLQLMMLGDAQSATEYSSQVSTWELL</sequence>
<proteinExistence type="predicted"/>
<evidence type="ECO:0000313" key="1">
    <source>
        <dbReference type="EMBL" id="OMJ26879.1"/>
    </source>
</evidence>
<protein>
    <submittedName>
        <fullName evidence="1">Uncharacterized protein</fullName>
    </submittedName>
</protein>
<dbReference type="Proteomes" id="UP000187429">
    <property type="component" value="Unassembled WGS sequence"/>
</dbReference>
<keyword evidence="2" id="KW-1185">Reference proteome</keyword>
<evidence type="ECO:0000313" key="2">
    <source>
        <dbReference type="Proteomes" id="UP000187429"/>
    </source>
</evidence>